<evidence type="ECO:0000259" key="7">
    <source>
        <dbReference type="Pfam" id="PF02525"/>
    </source>
</evidence>
<feature type="binding site" evidence="6">
    <location>
        <begin position="99"/>
        <end position="102"/>
    </location>
    <ligand>
        <name>FMN</name>
        <dbReference type="ChEBI" id="CHEBI:58210"/>
    </ligand>
</feature>
<comment type="function">
    <text evidence="6">Quinone reductase that provides resistance to thiol-specific stress caused by electrophilic quinones.</text>
</comment>
<dbReference type="EC" id="1.6.5.-" evidence="6"/>
<comment type="catalytic activity">
    <reaction evidence="6">
        <text>2 a quinone + NADH + H(+) = 2 a 1,4-benzosemiquinone + NAD(+)</text>
        <dbReference type="Rhea" id="RHEA:65952"/>
        <dbReference type="ChEBI" id="CHEBI:15378"/>
        <dbReference type="ChEBI" id="CHEBI:57540"/>
        <dbReference type="ChEBI" id="CHEBI:57945"/>
        <dbReference type="ChEBI" id="CHEBI:132124"/>
        <dbReference type="ChEBI" id="CHEBI:134225"/>
    </reaction>
</comment>
<dbReference type="InterPro" id="IPR050104">
    <property type="entry name" value="FMN-dep_NADH:Q_OxRdtase_AzoR1"/>
</dbReference>
<name>A0A1X7LKR7_9BACL</name>
<dbReference type="InterPro" id="IPR003680">
    <property type="entry name" value="Flavodoxin_fold"/>
</dbReference>
<dbReference type="Pfam" id="PF02525">
    <property type="entry name" value="Flavodoxin_2"/>
    <property type="match status" value="1"/>
</dbReference>
<dbReference type="GO" id="GO:0010181">
    <property type="term" value="F:FMN binding"/>
    <property type="evidence" value="ECO:0007669"/>
    <property type="project" value="UniProtKB-UniRule"/>
</dbReference>
<accession>A0A1X7LKR7</accession>
<dbReference type="RefSeq" id="WP_085496680.1">
    <property type="nucleotide sequence ID" value="NZ_FXAZ01000005.1"/>
</dbReference>
<reference evidence="8 9" key="1">
    <citation type="submission" date="2017-04" db="EMBL/GenBank/DDBJ databases">
        <authorList>
            <person name="Afonso C.L."/>
            <person name="Miller P.J."/>
            <person name="Scott M.A."/>
            <person name="Spackman E."/>
            <person name="Goraichik I."/>
            <person name="Dimitrov K.M."/>
            <person name="Suarez D.L."/>
            <person name="Swayne D.E."/>
        </authorList>
    </citation>
    <scope>NUCLEOTIDE SEQUENCE [LARGE SCALE GENOMIC DNA]</scope>
    <source>
        <strain evidence="8 9">11</strain>
    </source>
</reference>
<evidence type="ECO:0000256" key="1">
    <source>
        <dbReference type="ARBA" id="ARBA00022630"/>
    </source>
</evidence>
<protein>
    <recommendedName>
        <fullName evidence="6">FMN dependent NADH:quinone oxidoreductase</fullName>
        <ecNumber evidence="6">1.6.5.-</ecNumber>
    </recommendedName>
    <alternativeName>
        <fullName evidence="6">Azo-dye reductase</fullName>
    </alternativeName>
    <alternativeName>
        <fullName evidence="6">FMN-dependent NADH-azo compound oxidoreductase</fullName>
    </alternativeName>
    <alternativeName>
        <fullName evidence="6">FMN-dependent NADH-azoreductase</fullName>
        <ecNumber evidence="6">1.7.1.17</ecNumber>
    </alternativeName>
</protein>
<evidence type="ECO:0000313" key="9">
    <source>
        <dbReference type="Proteomes" id="UP000193834"/>
    </source>
</evidence>
<dbReference type="EC" id="1.7.1.17" evidence="6"/>
<evidence type="ECO:0000256" key="2">
    <source>
        <dbReference type="ARBA" id="ARBA00022643"/>
    </source>
</evidence>
<proteinExistence type="inferred from homology"/>
<dbReference type="Gene3D" id="3.40.50.360">
    <property type="match status" value="1"/>
</dbReference>
<dbReference type="OrthoDB" id="9805013at2"/>
<dbReference type="STRING" id="1852522.SAMN06295960_3737"/>
<keyword evidence="2 6" id="KW-0288">FMN</keyword>
<gene>
    <name evidence="6" type="primary">azoR</name>
    <name evidence="8" type="ORF">SAMN06295960_3737</name>
</gene>
<dbReference type="AlphaFoldDB" id="A0A1X7LKR7"/>
<dbReference type="InterPro" id="IPR029039">
    <property type="entry name" value="Flavoprotein-like_sf"/>
</dbReference>
<dbReference type="PANTHER" id="PTHR43741">
    <property type="entry name" value="FMN-DEPENDENT NADH-AZOREDUCTASE 1"/>
    <property type="match status" value="1"/>
</dbReference>
<evidence type="ECO:0000313" key="8">
    <source>
        <dbReference type="EMBL" id="SMG54476.1"/>
    </source>
</evidence>
<comment type="similarity">
    <text evidence="6">Belongs to the azoreductase type 1 family.</text>
</comment>
<dbReference type="EMBL" id="FXAZ01000005">
    <property type="protein sequence ID" value="SMG54476.1"/>
    <property type="molecule type" value="Genomic_DNA"/>
</dbReference>
<keyword evidence="1 6" id="KW-0285">Flavoprotein</keyword>
<evidence type="ECO:0000256" key="5">
    <source>
        <dbReference type="ARBA" id="ARBA00048542"/>
    </source>
</evidence>
<comment type="caution">
    <text evidence="6">Lacks conserved residue(s) required for the propagation of feature annotation.</text>
</comment>
<feature type="domain" description="Flavodoxin-like fold" evidence="7">
    <location>
        <begin position="2"/>
        <end position="201"/>
    </location>
</feature>
<evidence type="ECO:0000256" key="4">
    <source>
        <dbReference type="ARBA" id="ARBA00023027"/>
    </source>
</evidence>
<dbReference type="GO" id="GO:0009055">
    <property type="term" value="F:electron transfer activity"/>
    <property type="evidence" value="ECO:0007669"/>
    <property type="project" value="UniProtKB-UniRule"/>
</dbReference>
<keyword evidence="9" id="KW-1185">Reference proteome</keyword>
<dbReference type="GO" id="GO:0016655">
    <property type="term" value="F:oxidoreductase activity, acting on NAD(P)H, quinone or similar compound as acceptor"/>
    <property type="evidence" value="ECO:0007669"/>
    <property type="project" value="InterPro"/>
</dbReference>
<evidence type="ECO:0000256" key="6">
    <source>
        <dbReference type="HAMAP-Rule" id="MF_01216"/>
    </source>
</evidence>
<evidence type="ECO:0000256" key="3">
    <source>
        <dbReference type="ARBA" id="ARBA00023002"/>
    </source>
</evidence>
<comment type="function">
    <text evidence="6">Also exhibits azoreductase activity. Catalyzes the reductive cleavage of the azo bond in aromatic azo compounds to the corresponding amines.</text>
</comment>
<comment type="cofactor">
    <cofactor evidence="6">
        <name>FMN</name>
        <dbReference type="ChEBI" id="CHEBI:58210"/>
    </cofactor>
    <text evidence="6">Binds 1 FMN per subunit.</text>
</comment>
<dbReference type="PANTHER" id="PTHR43741:SF7">
    <property type="entry name" value="FMN-DEPENDENT NADH:QUINONE OXIDOREDUCTASE"/>
    <property type="match status" value="1"/>
</dbReference>
<dbReference type="SUPFAM" id="SSF52218">
    <property type="entry name" value="Flavoproteins"/>
    <property type="match status" value="1"/>
</dbReference>
<dbReference type="GO" id="GO:0016652">
    <property type="term" value="F:oxidoreductase activity, acting on NAD(P)H as acceptor"/>
    <property type="evidence" value="ECO:0007669"/>
    <property type="project" value="UniProtKB-UniRule"/>
</dbReference>
<comment type="catalytic activity">
    <reaction evidence="5">
        <text>N,N-dimethyl-1,4-phenylenediamine + anthranilate + 2 NAD(+) = 2-(4-dimethylaminophenyl)diazenylbenzoate + 2 NADH + 2 H(+)</text>
        <dbReference type="Rhea" id="RHEA:55872"/>
        <dbReference type="ChEBI" id="CHEBI:15378"/>
        <dbReference type="ChEBI" id="CHEBI:15783"/>
        <dbReference type="ChEBI" id="CHEBI:16567"/>
        <dbReference type="ChEBI" id="CHEBI:57540"/>
        <dbReference type="ChEBI" id="CHEBI:57945"/>
        <dbReference type="ChEBI" id="CHEBI:71579"/>
        <dbReference type="EC" id="1.7.1.17"/>
    </reaction>
    <physiologicalReaction direction="right-to-left" evidence="5">
        <dbReference type="Rhea" id="RHEA:55874"/>
    </physiologicalReaction>
</comment>
<keyword evidence="4 6" id="KW-0520">NAD</keyword>
<sequence>MKKVLVVNSNPKPEAMSYGLRLASHYVNEIQAANADVEVTTLNLYEEHIPMIDGEVLDAWGKAAQGADLSQGQQAVLARMNDILEQFLAADMVVFVSAMWNLSYPPLLKAYIDNVVIAGRTFRYTAEGPQGLITDKKVVHIEARGGDYSQAPGFQFANNYLQAVMGFIGITEYENVVVEGMNATPDKAEEILEAAKVRASESVKRHFALV</sequence>
<comment type="subunit">
    <text evidence="6">Homodimer.</text>
</comment>
<dbReference type="HAMAP" id="MF_01216">
    <property type="entry name" value="Azoreductase_type1"/>
    <property type="match status" value="1"/>
</dbReference>
<dbReference type="Proteomes" id="UP000193834">
    <property type="component" value="Unassembled WGS sequence"/>
</dbReference>
<organism evidence="8 9">
    <name type="scientific">Paenibacillus aquistagni</name>
    <dbReference type="NCBI Taxonomy" id="1852522"/>
    <lineage>
        <taxon>Bacteria</taxon>
        <taxon>Bacillati</taxon>
        <taxon>Bacillota</taxon>
        <taxon>Bacilli</taxon>
        <taxon>Bacillales</taxon>
        <taxon>Paenibacillaceae</taxon>
        <taxon>Paenibacillus</taxon>
    </lineage>
</organism>
<dbReference type="InterPro" id="IPR023048">
    <property type="entry name" value="NADH:quinone_OxRdtase_FMN_depd"/>
</dbReference>
<keyword evidence="3 6" id="KW-0560">Oxidoreductase</keyword>